<dbReference type="Proteomes" id="UP000535415">
    <property type="component" value="Unassembled WGS sequence"/>
</dbReference>
<sequence length="65" mass="6717">MGITTQEAFLDSKLESMPRILAMNTLAPNTIAQGVARDVVARGSGGSNVNVSSIAAQIGFAKHMA</sequence>
<evidence type="ECO:0000313" key="1">
    <source>
        <dbReference type="EMBL" id="MBB5723680.1"/>
    </source>
</evidence>
<reference evidence="1 2" key="1">
    <citation type="submission" date="2020-08" db="EMBL/GenBank/DDBJ databases">
        <title>Genomic Encyclopedia of Type Strains, Phase IV (KMG-IV): sequencing the most valuable type-strain genomes for metagenomic binning, comparative biology and taxonomic classification.</title>
        <authorList>
            <person name="Goeker M."/>
        </authorList>
    </citation>
    <scope>NUCLEOTIDE SEQUENCE [LARGE SCALE GENOMIC DNA]</scope>
    <source>
        <strain evidence="1 2">DSM 101064</strain>
    </source>
</reference>
<dbReference type="SUPFAM" id="SSF51735">
    <property type="entry name" value="NAD(P)-binding Rossmann-fold domains"/>
    <property type="match status" value="1"/>
</dbReference>
<protein>
    <submittedName>
        <fullName evidence="1">Short-subunit dehydrogenase</fullName>
    </submittedName>
</protein>
<dbReference type="AlphaFoldDB" id="A0A7W9BNE0"/>
<dbReference type="EMBL" id="JACIJM010000013">
    <property type="protein sequence ID" value="MBB5723680.1"/>
    <property type="molecule type" value="Genomic_DNA"/>
</dbReference>
<gene>
    <name evidence="1" type="ORF">FHS72_003325</name>
</gene>
<dbReference type="InterPro" id="IPR036291">
    <property type="entry name" value="NAD(P)-bd_dom_sf"/>
</dbReference>
<accession>A0A7W9BNE0</accession>
<dbReference type="Gene3D" id="3.40.50.720">
    <property type="entry name" value="NAD(P)-binding Rossmann-like Domain"/>
    <property type="match status" value="1"/>
</dbReference>
<name>A0A7W9BNE0_9RHOB</name>
<evidence type="ECO:0000313" key="2">
    <source>
        <dbReference type="Proteomes" id="UP000535415"/>
    </source>
</evidence>
<keyword evidence="2" id="KW-1185">Reference proteome</keyword>
<dbReference type="RefSeq" id="WP_183530793.1">
    <property type="nucleotide sequence ID" value="NZ_JACIJM010000013.1"/>
</dbReference>
<comment type="caution">
    <text evidence="1">The sequence shown here is derived from an EMBL/GenBank/DDBJ whole genome shotgun (WGS) entry which is preliminary data.</text>
</comment>
<proteinExistence type="predicted"/>
<organism evidence="1 2">
    <name type="scientific">Yoonia ponticola</name>
    <dbReference type="NCBI Taxonomy" id="1524255"/>
    <lineage>
        <taxon>Bacteria</taxon>
        <taxon>Pseudomonadati</taxon>
        <taxon>Pseudomonadota</taxon>
        <taxon>Alphaproteobacteria</taxon>
        <taxon>Rhodobacterales</taxon>
        <taxon>Paracoccaceae</taxon>
        <taxon>Yoonia</taxon>
    </lineage>
</organism>